<dbReference type="InterPro" id="IPR024586">
    <property type="entry name" value="DnaJ-like_C11_C"/>
</dbReference>
<dbReference type="Pfam" id="PF22774">
    <property type="entry name" value="DNAJC11_beta-barrel"/>
    <property type="match status" value="1"/>
</dbReference>
<dbReference type="EMBL" id="JACMSC010000008">
    <property type="protein sequence ID" value="KAG6510611.1"/>
    <property type="molecule type" value="Genomic_DNA"/>
</dbReference>
<dbReference type="PANTHER" id="PTHR44914">
    <property type="entry name" value="CHAPERONE PROTEIN DNAJ 13"/>
    <property type="match status" value="1"/>
</dbReference>
<accession>A0A8J5LA09</accession>
<keyword evidence="4" id="KW-0175">Coiled coil</keyword>
<dbReference type="Pfam" id="PF00226">
    <property type="entry name" value="DnaJ"/>
    <property type="match status" value="1"/>
</dbReference>
<proteinExistence type="predicted"/>
<name>A0A8J5LA09_ZINOF</name>
<evidence type="ECO:0000256" key="3">
    <source>
        <dbReference type="ARBA" id="ARBA00023186"/>
    </source>
</evidence>
<dbReference type="PRINTS" id="PR00625">
    <property type="entry name" value="JDOMAIN"/>
</dbReference>
<comment type="subcellular location">
    <subcellularLocation>
        <location evidence="1">Membrane</location>
    </subcellularLocation>
</comment>
<evidence type="ECO:0000313" key="6">
    <source>
        <dbReference type="EMBL" id="KAG6510611.1"/>
    </source>
</evidence>
<dbReference type="Pfam" id="PF11875">
    <property type="entry name" value="DnaJ-like_C11_C"/>
    <property type="match status" value="1"/>
</dbReference>
<keyword evidence="3" id="KW-0143">Chaperone</keyword>
<feature type="coiled-coil region" evidence="4">
    <location>
        <begin position="370"/>
        <end position="425"/>
    </location>
</feature>
<evidence type="ECO:0000256" key="2">
    <source>
        <dbReference type="ARBA" id="ARBA00023136"/>
    </source>
</evidence>
<comment type="caution">
    <text evidence="6">The sequence shown here is derived from an EMBL/GenBank/DDBJ whole genome shotgun (WGS) entry which is preliminary data.</text>
</comment>
<dbReference type="InterPro" id="IPR055225">
    <property type="entry name" value="DNAJC11-like_beta-barrel"/>
</dbReference>
<feature type="domain" description="J" evidence="5">
    <location>
        <begin position="19"/>
        <end position="87"/>
    </location>
</feature>
<dbReference type="SUPFAM" id="SSF46565">
    <property type="entry name" value="Chaperone J-domain"/>
    <property type="match status" value="1"/>
</dbReference>
<dbReference type="InterPro" id="IPR042162">
    <property type="entry name" value="AtJ13"/>
</dbReference>
<dbReference type="InterPro" id="IPR018253">
    <property type="entry name" value="DnaJ_domain_CS"/>
</dbReference>
<evidence type="ECO:0000256" key="4">
    <source>
        <dbReference type="SAM" id="Coils"/>
    </source>
</evidence>
<gene>
    <name evidence="6" type="ORF">ZIOFF_028636</name>
</gene>
<dbReference type="Proteomes" id="UP000734854">
    <property type="component" value="Unassembled WGS sequence"/>
</dbReference>
<dbReference type="CDD" id="cd06257">
    <property type="entry name" value="DnaJ"/>
    <property type="match status" value="1"/>
</dbReference>
<keyword evidence="7" id="KW-1185">Reference proteome</keyword>
<dbReference type="SMART" id="SM00271">
    <property type="entry name" value="DnaJ"/>
    <property type="match status" value="1"/>
</dbReference>
<dbReference type="AlphaFoldDB" id="A0A8J5LA09"/>
<evidence type="ECO:0000313" key="7">
    <source>
        <dbReference type="Proteomes" id="UP000734854"/>
    </source>
</evidence>
<keyword evidence="2" id="KW-0472">Membrane</keyword>
<evidence type="ECO:0000259" key="5">
    <source>
        <dbReference type="PROSITE" id="PS50076"/>
    </source>
</evidence>
<protein>
    <recommendedName>
        <fullName evidence="5">J domain-containing protein</fullName>
    </recommendedName>
</protein>
<organism evidence="6 7">
    <name type="scientific">Zingiber officinale</name>
    <name type="common">Ginger</name>
    <name type="synonym">Amomum zingiber</name>
    <dbReference type="NCBI Taxonomy" id="94328"/>
    <lineage>
        <taxon>Eukaryota</taxon>
        <taxon>Viridiplantae</taxon>
        <taxon>Streptophyta</taxon>
        <taxon>Embryophyta</taxon>
        <taxon>Tracheophyta</taxon>
        <taxon>Spermatophyta</taxon>
        <taxon>Magnoliopsida</taxon>
        <taxon>Liliopsida</taxon>
        <taxon>Zingiberales</taxon>
        <taxon>Zingiberaceae</taxon>
        <taxon>Zingiber</taxon>
    </lineage>
</organism>
<dbReference type="PANTHER" id="PTHR44914:SF1">
    <property type="entry name" value="CHAPERONE PROTEIN DNAJ 13"/>
    <property type="match status" value="1"/>
</dbReference>
<sequence>MGSRSTGGRAAEDEVPNTELYARLQVSPSASAEEIRKAFLYWSGVAHPDKHLDPQLKDVATENFRQIVEAYDILNDPDKRQIYDIYGMEGLSSGLELGPHLNKVDELKEELEKLKRHKEHEKALAHSGASVMLLGRLSLPDYLEGGRIINRMEMASDFQSQISKRNIVSVNGRFIVSGESGQGSATVVFRHYVSPATEVDFRATAGLRSLIGFQASRQLSNHSTASSGFMVSLGDGSVNLSNTWGRQLSETSSGNIQLVLGTKSAISVGWQKKEKKVTAAGAIKLGIGLSEASAQYTRHLSEKSHCLVAGYLGSTLDFEIGGGRRLSNSSTVRAIYNVGIEGVSWRFELHRRRNEKIVIPKFVLKPYYRRREQKKAIKEKEESLDQYLTQNVSANMKIRKARDAAKNAQKLLENASNRKKTKELEKDGLVITKAMYGKIDTTNENDYLEAIDDAASLVLDVTLPLNFLVTNSQLKVVFKLLKKKPEIQLHKGIKKSGLMGFCDPCPGEPKQLLVEYTYKGDKYKVLVGDYDLLQIPQYRHKV</sequence>
<reference evidence="6 7" key="1">
    <citation type="submission" date="2020-08" db="EMBL/GenBank/DDBJ databases">
        <title>Plant Genome Project.</title>
        <authorList>
            <person name="Zhang R.-G."/>
        </authorList>
    </citation>
    <scope>NUCLEOTIDE SEQUENCE [LARGE SCALE GENOMIC DNA]</scope>
    <source>
        <tissue evidence="6">Rhizome</tissue>
    </source>
</reference>
<dbReference type="PROSITE" id="PS50076">
    <property type="entry name" value="DNAJ_2"/>
    <property type="match status" value="1"/>
</dbReference>
<dbReference type="InterPro" id="IPR001623">
    <property type="entry name" value="DnaJ_domain"/>
</dbReference>
<dbReference type="GO" id="GO:0016020">
    <property type="term" value="C:membrane"/>
    <property type="evidence" value="ECO:0007669"/>
    <property type="project" value="UniProtKB-SubCell"/>
</dbReference>
<dbReference type="GO" id="GO:0005783">
    <property type="term" value="C:endoplasmic reticulum"/>
    <property type="evidence" value="ECO:0007669"/>
    <property type="project" value="UniProtKB-ARBA"/>
</dbReference>
<dbReference type="PROSITE" id="PS00636">
    <property type="entry name" value="DNAJ_1"/>
    <property type="match status" value="1"/>
</dbReference>
<dbReference type="InterPro" id="IPR036869">
    <property type="entry name" value="J_dom_sf"/>
</dbReference>
<evidence type="ECO:0000256" key="1">
    <source>
        <dbReference type="ARBA" id="ARBA00004370"/>
    </source>
</evidence>
<dbReference type="Gene3D" id="1.10.287.110">
    <property type="entry name" value="DnaJ domain"/>
    <property type="match status" value="1"/>
</dbReference>